<evidence type="ECO:0000259" key="8">
    <source>
        <dbReference type="Pfam" id="PF20772"/>
    </source>
</evidence>
<reference evidence="9 10" key="1">
    <citation type="submission" date="2014-10" db="EMBL/GenBank/DDBJ databases">
        <title>Draft genome sequence of Pseudomonas chlororaphis EA105.</title>
        <authorList>
            <person name="McCully L.M."/>
            <person name="Bitzer A.S."/>
            <person name="Spence C."/>
            <person name="Bais H."/>
            <person name="Silby M.W."/>
        </authorList>
    </citation>
    <scope>NUCLEOTIDE SEQUENCE [LARGE SCALE GENOMIC DNA]</scope>
    <source>
        <strain evidence="9 10">EA105</strain>
    </source>
</reference>
<comment type="caution">
    <text evidence="9">The sequence shown here is derived from an EMBL/GenBank/DDBJ whole genome shotgun (WGS) entry which is preliminary data.</text>
</comment>
<evidence type="ECO:0000313" key="10">
    <source>
        <dbReference type="Proteomes" id="UP000030564"/>
    </source>
</evidence>
<comment type="subcellular location">
    <subcellularLocation>
        <location evidence="6">Cytoplasm</location>
    </subcellularLocation>
</comment>
<dbReference type="EMBL" id="JSFK01000026">
    <property type="protein sequence ID" value="KHA71057.1"/>
    <property type="molecule type" value="Genomic_DNA"/>
</dbReference>
<comment type="similarity">
    <text evidence="1 6">Belongs to the TACO1 family.</text>
</comment>
<protein>
    <recommendedName>
        <fullName evidence="6">Probable transcriptional regulatory protein NZ35_22275</fullName>
    </recommendedName>
</protein>
<evidence type="ECO:0000256" key="1">
    <source>
        <dbReference type="ARBA" id="ARBA00008724"/>
    </source>
</evidence>
<dbReference type="InterPro" id="IPR026564">
    <property type="entry name" value="Transcrip_reg_TACO1-like_dom3"/>
</dbReference>
<dbReference type="InterPro" id="IPR002876">
    <property type="entry name" value="Transcrip_reg_TACO1-like"/>
</dbReference>
<dbReference type="Pfam" id="PF20772">
    <property type="entry name" value="TACO1_YebC_N"/>
    <property type="match status" value="1"/>
</dbReference>
<gene>
    <name evidence="9" type="ORF">NZ35_22275</name>
</gene>
<feature type="domain" description="TACO1/YebC-like N-terminal" evidence="8">
    <location>
        <begin position="5"/>
        <end position="75"/>
    </location>
</feature>
<dbReference type="Proteomes" id="UP000030564">
    <property type="component" value="Unassembled WGS sequence"/>
</dbReference>
<dbReference type="PANTHER" id="PTHR12532">
    <property type="entry name" value="TRANSLATIONAL ACTIVATOR OF CYTOCHROME C OXIDASE 1"/>
    <property type="match status" value="1"/>
</dbReference>
<dbReference type="PANTHER" id="PTHR12532:SF6">
    <property type="entry name" value="TRANSCRIPTIONAL REGULATORY PROTEIN YEBC-RELATED"/>
    <property type="match status" value="1"/>
</dbReference>
<dbReference type="InterPro" id="IPR017856">
    <property type="entry name" value="Integrase-like_N"/>
</dbReference>
<dbReference type="FunFam" id="3.30.70.980:FF:000002">
    <property type="entry name" value="Probable transcriptional regulatory protein YebC"/>
    <property type="match status" value="1"/>
</dbReference>
<dbReference type="NCBIfam" id="NF001030">
    <property type="entry name" value="PRK00110.1"/>
    <property type="match status" value="1"/>
</dbReference>
<evidence type="ECO:0000256" key="4">
    <source>
        <dbReference type="ARBA" id="ARBA00023125"/>
    </source>
</evidence>
<dbReference type="NCBIfam" id="NF009044">
    <property type="entry name" value="PRK12378.1"/>
    <property type="match status" value="1"/>
</dbReference>
<keyword evidence="4 6" id="KW-0238">DNA-binding</keyword>
<dbReference type="AlphaFoldDB" id="A0A0A6D8J3"/>
<dbReference type="InterPro" id="IPR029072">
    <property type="entry name" value="YebC-like"/>
</dbReference>
<dbReference type="PATRIC" id="fig|587753.9.peg.3113"/>
<keyword evidence="5 6" id="KW-0804">Transcription</keyword>
<dbReference type="SUPFAM" id="SSF75625">
    <property type="entry name" value="YebC-like"/>
    <property type="match status" value="1"/>
</dbReference>
<dbReference type="InterPro" id="IPR049083">
    <property type="entry name" value="TACO1_YebC_N"/>
</dbReference>
<dbReference type="Pfam" id="PF01709">
    <property type="entry name" value="Transcrip_reg"/>
    <property type="match status" value="1"/>
</dbReference>
<dbReference type="Gene3D" id="1.10.10.200">
    <property type="match status" value="1"/>
</dbReference>
<evidence type="ECO:0000256" key="6">
    <source>
        <dbReference type="HAMAP-Rule" id="MF_00693"/>
    </source>
</evidence>
<keyword evidence="2 6" id="KW-0963">Cytoplasm</keyword>
<dbReference type="NCBIfam" id="TIGR01033">
    <property type="entry name" value="YebC/PmpR family DNA-binding transcriptional regulator"/>
    <property type="match status" value="1"/>
</dbReference>
<evidence type="ECO:0000256" key="2">
    <source>
        <dbReference type="ARBA" id="ARBA00022490"/>
    </source>
</evidence>
<dbReference type="FunFam" id="1.10.10.200:FF:000001">
    <property type="entry name" value="Probable transcriptional regulatory protein YebC"/>
    <property type="match status" value="1"/>
</dbReference>
<evidence type="ECO:0000256" key="5">
    <source>
        <dbReference type="ARBA" id="ARBA00023163"/>
    </source>
</evidence>
<feature type="domain" description="TACO1/YebC-like second and third" evidence="7">
    <location>
        <begin position="83"/>
        <end position="237"/>
    </location>
</feature>
<dbReference type="InterPro" id="IPR048300">
    <property type="entry name" value="TACO1_YebC-like_2nd/3rd_dom"/>
</dbReference>
<dbReference type="GO" id="GO:0005829">
    <property type="term" value="C:cytosol"/>
    <property type="evidence" value="ECO:0007669"/>
    <property type="project" value="TreeGrafter"/>
</dbReference>
<proteinExistence type="inferred from homology"/>
<organism evidence="9 10">
    <name type="scientific">Pseudomonas chlororaphis</name>
    <dbReference type="NCBI Taxonomy" id="587753"/>
    <lineage>
        <taxon>Bacteria</taxon>
        <taxon>Pseudomonadati</taxon>
        <taxon>Pseudomonadota</taxon>
        <taxon>Gammaproteobacteria</taxon>
        <taxon>Pseudomonadales</taxon>
        <taxon>Pseudomonadaceae</taxon>
        <taxon>Pseudomonas</taxon>
    </lineage>
</organism>
<dbReference type="GO" id="GO:0006355">
    <property type="term" value="P:regulation of DNA-templated transcription"/>
    <property type="evidence" value="ECO:0007669"/>
    <property type="project" value="UniProtKB-UniRule"/>
</dbReference>
<evidence type="ECO:0000313" key="9">
    <source>
        <dbReference type="EMBL" id="KHA71057.1"/>
    </source>
</evidence>
<keyword evidence="3 6" id="KW-0805">Transcription regulation</keyword>
<dbReference type="OrthoDB" id="9781053at2"/>
<sequence>MAGHSKWANIKHRKERQDAKRGKIFTKWIRELTVAARQGGGDPGSNPRLRLALDKALSANMSRDIIDRAVARGAGATEADNVEELTYEGYGPGGVAVMVECMTDNRNRTAAAVRHAFSKCGGNLGTDGSVAYLFERKGQISFAPGVDEDALTEAALEADADDVVSHEDGSIDVFTSFTSFYAVRNALEAAGFKGDDAEIVMQPTTSAELDLEGAEKVLKLIDMLEDLDDVQNVYSNADIPEDVAAQLG</sequence>
<name>A0A0A6D8J3_9PSED</name>
<dbReference type="HAMAP" id="MF_00693">
    <property type="entry name" value="Transcrip_reg_TACO1"/>
    <property type="match status" value="1"/>
</dbReference>
<dbReference type="Gene3D" id="3.30.70.980">
    <property type="match status" value="2"/>
</dbReference>
<evidence type="ECO:0000259" key="7">
    <source>
        <dbReference type="Pfam" id="PF01709"/>
    </source>
</evidence>
<dbReference type="GO" id="GO:0003677">
    <property type="term" value="F:DNA binding"/>
    <property type="evidence" value="ECO:0007669"/>
    <property type="project" value="UniProtKB-UniRule"/>
</dbReference>
<evidence type="ECO:0000256" key="3">
    <source>
        <dbReference type="ARBA" id="ARBA00023015"/>
    </source>
</evidence>
<accession>A0A0A6D8J3</accession>